<dbReference type="Proteomes" id="UP000278807">
    <property type="component" value="Unassembled WGS sequence"/>
</dbReference>
<gene>
    <name evidence="1" type="ORF">HNAJ_LOCUS3441</name>
</gene>
<dbReference type="OrthoDB" id="10258130at2759"/>
<evidence type="ECO:0000313" key="1">
    <source>
        <dbReference type="EMBL" id="VDN99300.1"/>
    </source>
</evidence>
<sequence>MYCTLNLTSRSIYDQLKFICTHAHLLKGDLEQVFILFHSKDPLKFPLPETKVLRIAHFWSNPKKPKLINMTVASASTQPQPTNMLLNIQDTMINLHTNRSEIRRTQVRKDTIFSTLL</sequence>
<proteinExistence type="predicted"/>
<organism evidence="3">
    <name type="scientific">Rodentolepis nana</name>
    <name type="common">Dwarf tapeworm</name>
    <name type="synonym">Hymenolepis nana</name>
    <dbReference type="NCBI Taxonomy" id="102285"/>
    <lineage>
        <taxon>Eukaryota</taxon>
        <taxon>Metazoa</taxon>
        <taxon>Spiralia</taxon>
        <taxon>Lophotrochozoa</taxon>
        <taxon>Platyhelminthes</taxon>
        <taxon>Cestoda</taxon>
        <taxon>Eucestoda</taxon>
        <taxon>Cyclophyllidea</taxon>
        <taxon>Hymenolepididae</taxon>
        <taxon>Rodentolepis</taxon>
    </lineage>
</organism>
<evidence type="ECO:0000313" key="2">
    <source>
        <dbReference type="Proteomes" id="UP000278807"/>
    </source>
</evidence>
<keyword evidence="2" id="KW-1185">Reference proteome</keyword>
<dbReference type="EMBL" id="UZAE01002014">
    <property type="protein sequence ID" value="VDN99300.1"/>
    <property type="molecule type" value="Genomic_DNA"/>
</dbReference>
<dbReference type="WBParaSite" id="HNAJ_0000344201-mRNA-1">
    <property type="protein sequence ID" value="HNAJ_0000344201-mRNA-1"/>
    <property type="gene ID" value="HNAJ_0000344201"/>
</dbReference>
<protein>
    <submittedName>
        <fullName evidence="3">RAWUL domain-containing protein</fullName>
    </submittedName>
</protein>
<accession>A0A0R3T8Q4</accession>
<dbReference type="STRING" id="102285.A0A0R3T8Q4"/>
<evidence type="ECO:0000313" key="3">
    <source>
        <dbReference type="WBParaSite" id="HNAJ_0000344201-mRNA-1"/>
    </source>
</evidence>
<dbReference type="AlphaFoldDB" id="A0A0R3T8Q4"/>
<name>A0A0R3T8Q4_RODNA</name>
<reference evidence="1 2" key="2">
    <citation type="submission" date="2018-11" db="EMBL/GenBank/DDBJ databases">
        <authorList>
            <consortium name="Pathogen Informatics"/>
        </authorList>
    </citation>
    <scope>NUCLEOTIDE SEQUENCE [LARGE SCALE GENOMIC DNA]</scope>
</reference>
<reference evidence="3" key="1">
    <citation type="submission" date="2017-02" db="UniProtKB">
        <authorList>
            <consortium name="WormBaseParasite"/>
        </authorList>
    </citation>
    <scope>IDENTIFICATION</scope>
</reference>